<keyword evidence="10" id="KW-1133">Transmembrane helix</keyword>
<evidence type="ECO:0000256" key="5">
    <source>
        <dbReference type="ARBA" id="ARBA00023002"/>
    </source>
</evidence>
<keyword evidence="6 8" id="KW-0408">Iron</keyword>
<evidence type="ECO:0000256" key="9">
    <source>
        <dbReference type="RuleBase" id="RU000461"/>
    </source>
</evidence>
<keyword evidence="7 9" id="KW-0503">Monooxygenase</keyword>
<dbReference type="CDD" id="cd20628">
    <property type="entry name" value="CYP4"/>
    <property type="match status" value="1"/>
</dbReference>
<dbReference type="AlphaFoldDB" id="A0ABD1EA58"/>
<dbReference type="Pfam" id="PF00067">
    <property type="entry name" value="p450"/>
    <property type="match status" value="1"/>
</dbReference>
<dbReference type="PANTHER" id="PTHR24291">
    <property type="entry name" value="CYTOCHROME P450 FAMILY 4"/>
    <property type="match status" value="1"/>
</dbReference>
<dbReference type="GO" id="GO:0046872">
    <property type="term" value="F:metal ion binding"/>
    <property type="evidence" value="ECO:0007669"/>
    <property type="project" value="UniProtKB-KW"/>
</dbReference>
<name>A0ABD1EA58_HYPHA</name>
<keyword evidence="5 9" id="KW-0560">Oxidoreductase</keyword>
<evidence type="ECO:0000256" key="6">
    <source>
        <dbReference type="ARBA" id="ARBA00023004"/>
    </source>
</evidence>
<evidence type="ECO:0000256" key="8">
    <source>
        <dbReference type="PIRSR" id="PIRSR602401-1"/>
    </source>
</evidence>
<dbReference type="EMBL" id="JBDJPC010000009">
    <property type="protein sequence ID" value="KAL1491450.1"/>
    <property type="molecule type" value="Genomic_DNA"/>
</dbReference>
<dbReference type="PRINTS" id="PR00385">
    <property type="entry name" value="P450"/>
</dbReference>
<dbReference type="GO" id="GO:0004497">
    <property type="term" value="F:monooxygenase activity"/>
    <property type="evidence" value="ECO:0007669"/>
    <property type="project" value="UniProtKB-KW"/>
</dbReference>
<dbReference type="SUPFAM" id="SSF48264">
    <property type="entry name" value="Cytochrome P450"/>
    <property type="match status" value="1"/>
</dbReference>
<keyword evidence="12" id="KW-1185">Reference proteome</keyword>
<keyword evidence="3 8" id="KW-0349">Heme</keyword>
<gene>
    <name evidence="11" type="ORF">ABEB36_012048</name>
</gene>
<evidence type="ECO:0000256" key="7">
    <source>
        <dbReference type="ARBA" id="ARBA00023033"/>
    </source>
</evidence>
<dbReference type="PANTHER" id="PTHR24291:SF187">
    <property type="entry name" value="CYTOCHROME P450 4AE1-RELATED"/>
    <property type="match status" value="1"/>
</dbReference>
<sequence length="505" mass="58095">MTFLELLVAALTILGAYVAYLFKIKWAARKQLSWVRPVPGLPFVGNLLDFGGPTKILQDITRMLNNEEKLVYIEVGFTWGLVASNYEFMEFILSSNEILDKSSDYEAIKPWLSTGLLISTGQKWRKRRKIITPAFHFSILEQFVDVFDLNATILVKNLKKLPPNETFDVYPYMTALTLDAICETAMGVNTNSQSGQNEDYVNAVKGFSTIANARMFSLFHDNFTFKFTKNYWKMRDYLKVIHGFSNKVIEARKRELQNQPNPASLEQNNKTEVEGKKKKLALLDVLLNTTIDGQPLSQEDIREEVDTFMFAGHDTTSSSMASTLYLLSKHPDIQTLVRNEQKNIFGEDRDRPTTYRDLQEMKYLENVLKESLRLYPPVATVARTVTHDIEYKGHCIPKDTTISLFIYGINRDKDIYENPDEFQPDRFLDTNTLSRFPYAFIPFSAGPRNCMGQKYAMLEMKSVISKVVRNFELITSNQELILSSELILKSTNGVPIKLRPYDWQK</sequence>
<comment type="similarity">
    <text evidence="2 9">Belongs to the cytochrome P450 family.</text>
</comment>
<reference evidence="11 12" key="1">
    <citation type="submission" date="2024-05" db="EMBL/GenBank/DDBJ databases">
        <title>Genetic variation in Jamaican populations of the coffee berry borer (Hypothenemus hampei).</title>
        <authorList>
            <person name="Errbii M."/>
            <person name="Myrie A."/>
        </authorList>
    </citation>
    <scope>NUCLEOTIDE SEQUENCE [LARGE SCALE GENOMIC DNA]</scope>
    <source>
        <strain evidence="11">JA-Hopewell-2020-01-JO</strain>
        <tissue evidence="11">Whole body</tissue>
    </source>
</reference>
<evidence type="ECO:0000256" key="4">
    <source>
        <dbReference type="ARBA" id="ARBA00022723"/>
    </source>
</evidence>
<dbReference type="InterPro" id="IPR050196">
    <property type="entry name" value="Cytochrome_P450_Monoox"/>
</dbReference>
<dbReference type="InterPro" id="IPR001128">
    <property type="entry name" value="Cyt_P450"/>
</dbReference>
<accession>A0ABD1EA58</accession>
<keyword evidence="4 8" id="KW-0479">Metal-binding</keyword>
<dbReference type="Proteomes" id="UP001566132">
    <property type="component" value="Unassembled WGS sequence"/>
</dbReference>
<evidence type="ECO:0000313" key="12">
    <source>
        <dbReference type="Proteomes" id="UP001566132"/>
    </source>
</evidence>
<dbReference type="PRINTS" id="PR00463">
    <property type="entry name" value="EP450I"/>
</dbReference>
<dbReference type="InterPro" id="IPR036396">
    <property type="entry name" value="Cyt_P450_sf"/>
</dbReference>
<comment type="cofactor">
    <cofactor evidence="1 8">
        <name>heme</name>
        <dbReference type="ChEBI" id="CHEBI:30413"/>
    </cofactor>
</comment>
<dbReference type="InterPro" id="IPR002401">
    <property type="entry name" value="Cyt_P450_E_grp-I"/>
</dbReference>
<dbReference type="PROSITE" id="PS00086">
    <property type="entry name" value="CYTOCHROME_P450"/>
    <property type="match status" value="1"/>
</dbReference>
<keyword evidence="10" id="KW-0472">Membrane</keyword>
<dbReference type="InterPro" id="IPR017972">
    <property type="entry name" value="Cyt_P450_CS"/>
</dbReference>
<protein>
    <recommendedName>
        <fullName evidence="13">Cytochrome P450</fullName>
    </recommendedName>
</protein>
<evidence type="ECO:0000256" key="3">
    <source>
        <dbReference type="ARBA" id="ARBA00022617"/>
    </source>
</evidence>
<evidence type="ECO:0000313" key="11">
    <source>
        <dbReference type="EMBL" id="KAL1491450.1"/>
    </source>
</evidence>
<evidence type="ECO:0000256" key="10">
    <source>
        <dbReference type="SAM" id="Phobius"/>
    </source>
</evidence>
<dbReference type="Gene3D" id="1.10.630.10">
    <property type="entry name" value="Cytochrome P450"/>
    <property type="match status" value="1"/>
</dbReference>
<keyword evidence="10" id="KW-0812">Transmembrane</keyword>
<proteinExistence type="inferred from homology"/>
<comment type="caution">
    <text evidence="11">The sequence shown here is derived from an EMBL/GenBank/DDBJ whole genome shotgun (WGS) entry which is preliminary data.</text>
</comment>
<feature type="binding site" description="axial binding residue" evidence="8">
    <location>
        <position position="450"/>
    </location>
    <ligand>
        <name>heme</name>
        <dbReference type="ChEBI" id="CHEBI:30413"/>
    </ligand>
    <ligandPart>
        <name>Fe</name>
        <dbReference type="ChEBI" id="CHEBI:18248"/>
    </ligandPart>
</feature>
<evidence type="ECO:0008006" key="13">
    <source>
        <dbReference type="Google" id="ProtNLM"/>
    </source>
</evidence>
<feature type="transmembrane region" description="Helical" evidence="10">
    <location>
        <begin position="6"/>
        <end position="22"/>
    </location>
</feature>
<evidence type="ECO:0000256" key="1">
    <source>
        <dbReference type="ARBA" id="ARBA00001971"/>
    </source>
</evidence>
<evidence type="ECO:0000256" key="2">
    <source>
        <dbReference type="ARBA" id="ARBA00010617"/>
    </source>
</evidence>
<organism evidence="11 12">
    <name type="scientific">Hypothenemus hampei</name>
    <name type="common">Coffee berry borer</name>
    <dbReference type="NCBI Taxonomy" id="57062"/>
    <lineage>
        <taxon>Eukaryota</taxon>
        <taxon>Metazoa</taxon>
        <taxon>Ecdysozoa</taxon>
        <taxon>Arthropoda</taxon>
        <taxon>Hexapoda</taxon>
        <taxon>Insecta</taxon>
        <taxon>Pterygota</taxon>
        <taxon>Neoptera</taxon>
        <taxon>Endopterygota</taxon>
        <taxon>Coleoptera</taxon>
        <taxon>Polyphaga</taxon>
        <taxon>Cucujiformia</taxon>
        <taxon>Curculionidae</taxon>
        <taxon>Scolytinae</taxon>
        <taxon>Hypothenemus</taxon>
    </lineage>
</organism>